<feature type="domain" description="NADP-dependent oxidoreductase" evidence="4">
    <location>
        <begin position="16"/>
        <end position="119"/>
    </location>
</feature>
<dbReference type="WBParaSite" id="Hba_19800">
    <property type="protein sequence ID" value="Hba_19800"/>
    <property type="gene ID" value="Hba_19800"/>
</dbReference>
<evidence type="ECO:0000256" key="3">
    <source>
        <dbReference type="ARBA" id="ARBA00023002"/>
    </source>
</evidence>
<evidence type="ECO:0000256" key="1">
    <source>
        <dbReference type="ARBA" id="ARBA00007905"/>
    </source>
</evidence>
<dbReference type="SUPFAM" id="SSF51430">
    <property type="entry name" value="NAD(P)-linked oxidoreductase"/>
    <property type="match status" value="1"/>
</dbReference>
<name>A0A1I7XQP1_HETBA</name>
<proteinExistence type="inferred from homology"/>
<accession>A0A1I7XQP1</accession>
<dbReference type="PANTHER" id="PTHR43827">
    <property type="entry name" value="2,5-DIKETO-D-GLUCONIC ACID REDUCTASE"/>
    <property type="match status" value="1"/>
</dbReference>
<dbReference type="Proteomes" id="UP000095283">
    <property type="component" value="Unplaced"/>
</dbReference>
<dbReference type="Gene3D" id="3.20.20.100">
    <property type="entry name" value="NADP-dependent oxidoreductase domain"/>
    <property type="match status" value="1"/>
</dbReference>
<dbReference type="InterPro" id="IPR020471">
    <property type="entry name" value="AKR"/>
</dbReference>
<dbReference type="InterPro" id="IPR036812">
    <property type="entry name" value="NAD(P)_OxRdtase_dom_sf"/>
</dbReference>
<reference evidence="6" key="1">
    <citation type="submission" date="2016-11" db="UniProtKB">
        <authorList>
            <consortium name="WormBaseParasite"/>
        </authorList>
    </citation>
    <scope>IDENTIFICATION</scope>
</reference>
<protein>
    <submittedName>
        <fullName evidence="6">Aldo_ket_red domain-containing protein</fullName>
    </submittedName>
</protein>
<evidence type="ECO:0000256" key="2">
    <source>
        <dbReference type="ARBA" id="ARBA00022857"/>
    </source>
</evidence>
<keyword evidence="5" id="KW-1185">Reference proteome</keyword>
<comment type="similarity">
    <text evidence="1">Belongs to the aldo/keto reductase family.</text>
</comment>
<dbReference type="Pfam" id="PF00248">
    <property type="entry name" value="Aldo_ket_red"/>
    <property type="match status" value="1"/>
</dbReference>
<keyword evidence="3" id="KW-0560">Oxidoreductase</keyword>
<dbReference type="PRINTS" id="PR00069">
    <property type="entry name" value="ALDKETRDTASE"/>
</dbReference>
<dbReference type="PANTHER" id="PTHR43827:SF3">
    <property type="entry name" value="NADP-DEPENDENT OXIDOREDUCTASE DOMAIN-CONTAINING PROTEIN"/>
    <property type="match status" value="1"/>
</dbReference>
<dbReference type="AlphaFoldDB" id="A0A1I7XQP1"/>
<organism evidence="5 6">
    <name type="scientific">Heterorhabditis bacteriophora</name>
    <name type="common">Entomopathogenic nematode worm</name>
    <dbReference type="NCBI Taxonomy" id="37862"/>
    <lineage>
        <taxon>Eukaryota</taxon>
        <taxon>Metazoa</taxon>
        <taxon>Ecdysozoa</taxon>
        <taxon>Nematoda</taxon>
        <taxon>Chromadorea</taxon>
        <taxon>Rhabditida</taxon>
        <taxon>Rhabditina</taxon>
        <taxon>Rhabditomorpha</taxon>
        <taxon>Strongyloidea</taxon>
        <taxon>Heterorhabditidae</taxon>
        <taxon>Heterorhabditis</taxon>
    </lineage>
</organism>
<evidence type="ECO:0000259" key="4">
    <source>
        <dbReference type="Pfam" id="PF00248"/>
    </source>
</evidence>
<keyword evidence="2" id="KW-0521">NADP</keyword>
<evidence type="ECO:0000313" key="5">
    <source>
        <dbReference type="Proteomes" id="UP000095283"/>
    </source>
</evidence>
<sequence>MDVSGRNYVQSKMPSVGLGTYQIRNEQTIFSVIDAALECGYRFIDTAQIYGNEPAIGRALKELLPKHELTREDIFITTKLSPANQGRLAAGKSIERSLNNLQVDYIDLLIIHWPGASKVQVNDPDNKRLRKESYLVMEEYYIRMCLNIRPLYLSFTCSCFLKCNTPLI</sequence>
<dbReference type="InterPro" id="IPR023210">
    <property type="entry name" value="NADP_OxRdtase_dom"/>
</dbReference>
<dbReference type="GO" id="GO:0016616">
    <property type="term" value="F:oxidoreductase activity, acting on the CH-OH group of donors, NAD or NADP as acceptor"/>
    <property type="evidence" value="ECO:0007669"/>
    <property type="project" value="UniProtKB-ARBA"/>
</dbReference>
<evidence type="ECO:0000313" key="6">
    <source>
        <dbReference type="WBParaSite" id="Hba_19800"/>
    </source>
</evidence>